<organism evidence="1 2">
    <name type="scientific">Plakobranchus ocellatus</name>
    <dbReference type="NCBI Taxonomy" id="259542"/>
    <lineage>
        <taxon>Eukaryota</taxon>
        <taxon>Metazoa</taxon>
        <taxon>Spiralia</taxon>
        <taxon>Lophotrochozoa</taxon>
        <taxon>Mollusca</taxon>
        <taxon>Gastropoda</taxon>
        <taxon>Heterobranchia</taxon>
        <taxon>Euthyneura</taxon>
        <taxon>Panpulmonata</taxon>
        <taxon>Sacoglossa</taxon>
        <taxon>Placobranchoidea</taxon>
        <taxon>Plakobranchidae</taxon>
        <taxon>Plakobranchus</taxon>
    </lineage>
</organism>
<reference evidence="1 2" key="1">
    <citation type="journal article" date="2021" name="Elife">
        <title>Chloroplast acquisition without the gene transfer in kleptoplastic sea slugs, Plakobranchus ocellatus.</title>
        <authorList>
            <person name="Maeda T."/>
            <person name="Takahashi S."/>
            <person name="Yoshida T."/>
            <person name="Shimamura S."/>
            <person name="Takaki Y."/>
            <person name="Nagai Y."/>
            <person name="Toyoda A."/>
            <person name="Suzuki Y."/>
            <person name="Arimoto A."/>
            <person name="Ishii H."/>
            <person name="Satoh N."/>
            <person name="Nishiyama T."/>
            <person name="Hasebe M."/>
            <person name="Maruyama T."/>
            <person name="Minagawa J."/>
            <person name="Obokata J."/>
            <person name="Shigenobu S."/>
        </authorList>
    </citation>
    <scope>NUCLEOTIDE SEQUENCE [LARGE SCALE GENOMIC DNA]</scope>
</reference>
<name>A0AAV4C093_9GAST</name>
<dbReference type="EMBL" id="BLXT01005682">
    <property type="protein sequence ID" value="GFO24995.1"/>
    <property type="molecule type" value="Genomic_DNA"/>
</dbReference>
<proteinExistence type="predicted"/>
<gene>
    <name evidence="1" type="ORF">PoB_005150000</name>
</gene>
<evidence type="ECO:0000313" key="1">
    <source>
        <dbReference type="EMBL" id="GFO24995.1"/>
    </source>
</evidence>
<sequence>MDVVSSRRCQRFHADVSSLKKIQIYKVVTKETTNRWFRWEFSDVNHKLSERIGLALCPFNAQPTRVRIKRAISGKPNFCSSMTCPMDKRGIGNEQYGADRAANLLPG</sequence>
<dbReference type="Proteomes" id="UP000735302">
    <property type="component" value="Unassembled WGS sequence"/>
</dbReference>
<comment type="caution">
    <text evidence="1">The sequence shown here is derived from an EMBL/GenBank/DDBJ whole genome shotgun (WGS) entry which is preliminary data.</text>
</comment>
<dbReference type="AlphaFoldDB" id="A0AAV4C093"/>
<evidence type="ECO:0000313" key="2">
    <source>
        <dbReference type="Proteomes" id="UP000735302"/>
    </source>
</evidence>
<protein>
    <submittedName>
        <fullName evidence="1">Uncharacterized protein</fullName>
    </submittedName>
</protein>
<keyword evidence="2" id="KW-1185">Reference proteome</keyword>
<accession>A0AAV4C093</accession>